<dbReference type="PANTHER" id="PTHR16461">
    <property type="entry name" value="TOLL-INTERACTING PROTEIN"/>
    <property type="match status" value="1"/>
</dbReference>
<evidence type="ECO:0000256" key="1">
    <source>
        <dbReference type="ARBA" id="ARBA00009278"/>
    </source>
</evidence>
<dbReference type="Pfam" id="PF00168">
    <property type="entry name" value="C2"/>
    <property type="match status" value="1"/>
</dbReference>
<gene>
    <name evidence="10" type="primary">tli-1</name>
    <name evidence="8" type="synonym">Cbr-tli-1</name>
    <name evidence="10" type="ORF">CBG02241</name>
    <name evidence="8" type="ORF">CBG_02241</name>
</gene>
<evidence type="ECO:0000256" key="2">
    <source>
        <dbReference type="ARBA" id="ARBA00022588"/>
    </source>
</evidence>
<evidence type="ECO:0000256" key="4">
    <source>
        <dbReference type="ARBA" id="ARBA00023006"/>
    </source>
</evidence>
<dbReference type="SMART" id="SM00546">
    <property type="entry name" value="CUE"/>
    <property type="match status" value="1"/>
</dbReference>
<evidence type="ECO:0000313" key="9">
    <source>
        <dbReference type="Proteomes" id="UP000008549"/>
    </source>
</evidence>
<dbReference type="GO" id="GO:0031624">
    <property type="term" value="F:ubiquitin conjugating enzyme binding"/>
    <property type="evidence" value="ECO:0000318"/>
    <property type="project" value="GO_Central"/>
</dbReference>
<sequence>MNTETVAERRRKVLVGELPPHFLRLAVPVQQVAEPEVVQPRIVSFVPPNTRGRLSVTILEANLVKNYGLVRMDPYCRLVEKHLQLKKRNCRVRVGNVAFDTNVAANAGRSPTWNRTLNAYLPMNVESIYIQIFDEKAFGPDEVIAWAHIMLPLPIFNGDNLEDYFQLSGQQGEGKEGMIHLHFAFVPIDLPTPLPETQQVQEDAPAPLPVEITEEDTKEIQEMFPTVDKEVIKCILEERRGDKESAVSAILEMTAATEST</sequence>
<comment type="similarity">
    <text evidence="1">Belongs to the tollip family.</text>
</comment>
<dbReference type="SUPFAM" id="SSF49562">
    <property type="entry name" value="C2 domain (Calcium/lipid-binding domain, CaLB)"/>
    <property type="match status" value="1"/>
</dbReference>
<dbReference type="InterPro" id="IPR035892">
    <property type="entry name" value="C2_domain_sf"/>
</dbReference>
<dbReference type="PROSITE" id="PS50004">
    <property type="entry name" value="C2"/>
    <property type="match status" value="1"/>
</dbReference>
<accession>A8WS73</accession>
<dbReference type="InParanoid" id="A8WS73"/>
<dbReference type="FunFam" id="2.60.40.150:FF:000214">
    <property type="entry name" value="Toll-interacting protein"/>
    <property type="match status" value="1"/>
</dbReference>
<evidence type="ECO:0000256" key="5">
    <source>
        <dbReference type="ARBA" id="ARBA00023198"/>
    </source>
</evidence>
<dbReference type="GO" id="GO:0006914">
    <property type="term" value="P:autophagy"/>
    <property type="evidence" value="ECO:0007669"/>
    <property type="project" value="UniProtKB-KW"/>
</dbReference>
<evidence type="ECO:0000259" key="7">
    <source>
        <dbReference type="PROSITE" id="PS51140"/>
    </source>
</evidence>
<dbReference type="HOGENOM" id="CLU_067725_0_0_1"/>
<dbReference type="Proteomes" id="UP000008549">
    <property type="component" value="Unassembled WGS sequence"/>
</dbReference>
<feature type="domain" description="C2" evidence="6">
    <location>
        <begin position="34"/>
        <end position="165"/>
    </location>
</feature>
<proteinExistence type="inferred from homology"/>
<dbReference type="InterPro" id="IPR000008">
    <property type="entry name" value="C2_dom"/>
</dbReference>
<dbReference type="OMA" id="IYIQIFD"/>
<dbReference type="AlphaFoldDB" id="A8WS73"/>
<evidence type="ECO:0000313" key="8">
    <source>
        <dbReference type="EMBL" id="CAP23331.2"/>
    </source>
</evidence>
<reference evidence="8 9" key="2">
    <citation type="journal article" date="2011" name="PLoS Genet.">
        <title>Caenorhabditis briggsae recombinant inbred line genotypes reveal inter-strain incompatibility and the evolution of recombination.</title>
        <authorList>
            <person name="Ross J.A."/>
            <person name="Koboldt D.C."/>
            <person name="Staisch J.E."/>
            <person name="Chamberlin H.M."/>
            <person name="Gupta B.P."/>
            <person name="Miller R.D."/>
            <person name="Baird S.E."/>
            <person name="Haag E.S."/>
        </authorList>
    </citation>
    <scope>NUCLEOTIDE SEQUENCE [LARGE SCALE GENOMIC DNA]</scope>
    <source>
        <strain evidence="8 9">AF16</strain>
    </source>
</reference>
<dbReference type="InterPro" id="IPR041799">
    <property type="entry name" value="TOLIP_CUE"/>
</dbReference>
<dbReference type="WormBase" id="CBG02241">
    <property type="protein sequence ID" value="CBP06247"/>
    <property type="gene ID" value="WBGene00025323"/>
    <property type="gene designation" value="Cbr-tli-1"/>
</dbReference>
<dbReference type="GO" id="GO:0045087">
    <property type="term" value="P:innate immune response"/>
    <property type="evidence" value="ECO:0007669"/>
    <property type="project" value="UniProtKB-KW"/>
</dbReference>
<dbReference type="FunCoup" id="A8WS73">
    <property type="interactions" value="1116"/>
</dbReference>
<dbReference type="Gene3D" id="1.10.8.10">
    <property type="entry name" value="DNA helicase RuvA subunit, C-terminal domain"/>
    <property type="match status" value="1"/>
</dbReference>
<dbReference type="GO" id="GO:0005737">
    <property type="term" value="C:cytoplasm"/>
    <property type="evidence" value="ECO:0000318"/>
    <property type="project" value="GO_Central"/>
</dbReference>
<dbReference type="PROSITE" id="PS51140">
    <property type="entry name" value="CUE"/>
    <property type="match status" value="1"/>
</dbReference>
<keyword evidence="4" id="KW-0072">Autophagy</keyword>
<keyword evidence="3" id="KW-0391">Immunity</keyword>
<dbReference type="PANTHER" id="PTHR16461:SF5">
    <property type="entry name" value="TOLL-INTERACTING PROTEIN"/>
    <property type="match status" value="1"/>
</dbReference>
<dbReference type="GO" id="GO:0043130">
    <property type="term" value="F:ubiquitin binding"/>
    <property type="evidence" value="ECO:0000318"/>
    <property type="project" value="GO_Central"/>
</dbReference>
<feature type="domain" description="CUE" evidence="7">
    <location>
        <begin position="212"/>
        <end position="255"/>
    </location>
</feature>
<dbReference type="Gene3D" id="2.60.40.150">
    <property type="entry name" value="C2 domain"/>
    <property type="match status" value="1"/>
</dbReference>
<dbReference type="STRING" id="6238.A8WS73"/>
<reference evidence="8 9" key="1">
    <citation type="journal article" date="2003" name="PLoS Biol.">
        <title>The genome sequence of Caenorhabditis briggsae: a platform for comparative genomics.</title>
        <authorList>
            <person name="Stein L.D."/>
            <person name="Bao Z."/>
            <person name="Blasiar D."/>
            <person name="Blumenthal T."/>
            <person name="Brent M.R."/>
            <person name="Chen N."/>
            <person name="Chinwalla A."/>
            <person name="Clarke L."/>
            <person name="Clee C."/>
            <person name="Coghlan A."/>
            <person name="Coulson A."/>
            <person name="D'Eustachio P."/>
            <person name="Fitch D.H."/>
            <person name="Fulton L.A."/>
            <person name="Fulton R.E."/>
            <person name="Griffiths-Jones S."/>
            <person name="Harris T.W."/>
            <person name="Hillier L.W."/>
            <person name="Kamath R."/>
            <person name="Kuwabara P.E."/>
            <person name="Mardis E.R."/>
            <person name="Marra M.A."/>
            <person name="Miner T.L."/>
            <person name="Minx P."/>
            <person name="Mullikin J.C."/>
            <person name="Plumb R.W."/>
            <person name="Rogers J."/>
            <person name="Schein J.E."/>
            <person name="Sohrmann M."/>
            <person name="Spieth J."/>
            <person name="Stajich J.E."/>
            <person name="Wei C."/>
            <person name="Willey D."/>
            <person name="Wilson R.K."/>
            <person name="Durbin R."/>
            <person name="Waterston R.H."/>
        </authorList>
    </citation>
    <scope>NUCLEOTIDE SEQUENCE [LARGE SCALE GENOMIC DNA]</scope>
    <source>
        <strain evidence="8 9">AF16</strain>
    </source>
</reference>
<dbReference type="CDD" id="cd14363">
    <property type="entry name" value="CUE_TOLIP"/>
    <property type="match status" value="1"/>
</dbReference>
<evidence type="ECO:0000313" key="10">
    <source>
        <dbReference type="WormBase" id="CBG02241"/>
    </source>
</evidence>
<protein>
    <submittedName>
        <fullName evidence="8">Protein CBR-TLI-1</fullName>
    </submittedName>
</protein>
<evidence type="ECO:0000259" key="6">
    <source>
        <dbReference type="PROSITE" id="PS50004"/>
    </source>
</evidence>
<dbReference type="InterPro" id="IPR003892">
    <property type="entry name" value="CUE"/>
</dbReference>
<dbReference type="SUPFAM" id="SSF46934">
    <property type="entry name" value="UBA-like"/>
    <property type="match status" value="1"/>
</dbReference>
<name>A8WS73_CAEBR</name>
<dbReference type="eggNOG" id="ENOG502QWQA">
    <property type="taxonomic scope" value="Eukaryota"/>
</dbReference>
<dbReference type="Pfam" id="PF02845">
    <property type="entry name" value="CUE"/>
    <property type="match status" value="1"/>
</dbReference>
<keyword evidence="5" id="KW-0395">Inflammatory response</keyword>
<dbReference type="EMBL" id="HE601486">
    <property type="protein sequence ID" value="CAP23331.2"/>
    <property type="molecule type" value="Genomic_DNA"/>
</dbReference>
<keyword evidence="2" id="KW-0399">Innate immunity</keyword>
<dbReference type="GO" id="GO:0006511">
    <property type="term" value="P:ubiquitin-dependent protein catabolic process"/>
    <property type="evidence" value="ECO:0000318"/>
    <property type="project" value="GO_Central"/>
</dbReference>
<organism evidence="8 9">
    <name type="scientific">Caenorhabditis briggsae</name>
    <dbReference type="NCBI Taxonomy" id="6238"/>
    <lineage>
        <taxon>Eukaryota</taxon>
        <taxon>Metazoa</taxon>
        <taxon>Ecdysozoa</taxon>
        <taxon>Nematoda</taxon>
        <taxon>Chromadorea</taxon>
        <taxon>Rhabditida</taxon>
        <taxon>Rhabditina</taxon>
        <taxon>Rhabditomorpha</taxon>
        <taxon>Rhabditoidea</taxon>
        <taxon>Rhabditidae</taxon>
        <taxon>Peloderinae</taxon>
        <taxon>Caenorhabditis</taxon>
    </lineage>
</organism>
<dbReference type="InterPro" id="IPR009060">
    <property type="entry name" value="UBA-like_sf"/>
</dbReference>
<keyword evidence="9" id="KW-1185">Reference proteome</keyword>
<evidence type="ECO:0000256" key="3">
    <source>
        <dbReference type="ARBA" id="ARBA00022859"/>
    </source>
</evidence>